<gene>
    <name evidence="3" type="ORF">JYZ213_LOCUS19203</name>
    <name evidence="4" type="ORF">OXD698_LOCUS20150</name>
</gene>
<evidence type="ECO:0008006" key="6">
    <source>
        <dbReference type="Google" id="ProtNLM"/>
    </source>
</evidence>
<evidence type="ECO:0000256" key="2">
    <source>
        <dbReference type="SAM" id="SignalP"/>
    </source>
</evidence>
<sequence length="306" mass="33467">MLVFIVVYSCLLYILSSGQTTPVVVYPTLGPVNPIPNNDSMLNFTFIYPANYQFVNLYVQFTIYDFVNNTALSPTKYPFSWANFTNSNTSLPWVVPNILLIPGDYVFGCFEWVQTDASDLTLSDINECVLTRASINSTTPPIVPLNVSNPVATATSITFYTYMSLMLPYDQVNITANINGTIQPSLTNTTSNATYNINMFYFMNLTQNTPYNICVSYIYANSLIKGSTAMDTSCDVMTTLSTSSVTSNAPASSTLPTPSTSSNATTLPTPSTSSNATTARPSSGNSFNKTILYLMITISIFISIFI</sequence>
<feature type="signal peptide" evidence="2">
    <location>
        <begin position="1"/>
        <end position="18"/>
    </location>
</feature>
<reference evidence="3" key="1">
    <citation type="submission" date="2021-02" db="EMBL/GenBank/DDBJ databases">
        <authorList>
            <person name="Nowell W R."/>
        </authorList>
    </citation>
    <scope>NUCLEOTIDE SEQUENCE</scope>
</reference>
<protein>
    <recommendedName>
        <fullName evidence="6">Fibronectin type-III domain-containing protein</fullName>
    </recommendedName>
</protein>
<evidence type="ECO:0000313" key="4">
    <source>
        <dbReference type="EMBL" id="CAF3832497.1"/>
    </source>
</evidence>
<dbReference type="AlphaFoldDB" id="A0A814L428"/>
<dbReference type="EMBL" id="CAJOAZ010001583">
    <property type="protein sequence ID" value="CAF3832497.1"/>
    <property type="molecule type" value="Genomic_DNA"/>
</dbReference>
<keyword evidence="2" id="KW-0732">Signal</keyword>
<evidence type="ECO:0000256" key="1">
    <source>
        <dbReference type="SAM" id="MobiDB-lite"/>
    </source>
</evidence>
<dbReference type="Proteomes" id="UP000663845">
    <property type="component" value="Unassembled WGS sequence"/>
</dbReference>
<proteinExistence type="predicted"/>
<accession>A0A814L428</accession>
<evidence type="ECO:0000313" key="3">
    <source>
        <dbReference type="EMBL" id="CAF1060716.1"/>
    </source>
</evidence>
<dbReference type="Proteomes" id="UP000663844">
    <property type="component" value="Unassembled WGS sequence"/>
</dbReference>
<comment type="caution">
    <text evidence="3">The sequence shown here is derived from an EMBL/GenBank/DDBJ whole genome shotgun (WGS) entry which is preliminary data.</text>
</comment>
<feature type="chain" id="PRO_5036410430" description="Fibronectin type-III domain-containing protein" evidence="2">
    <location>
        <begin position="19"/>
        <end position="306"/>
    </location>
</feature>
<dbReference type="EMBL" id="CAJNOG010000193">
    <property type="protein sequence ID" value="CAF1060716.1"/>
    <property type="molecule type" value="Genomic_DNA"/>
</dbReference>
<feature type="region of interest" description="Disordered" evidence="1">
    <location>
        <begin position="244"/>
        <end position="283"/>
    </location>
</feature>
<organism evidence="3 5">
    <name type="scientific">Adineta steineri</name>
    <dbReference type="NCBI Taxonomy" id="433720"/>
    <lineage>
        <taxon>Eukaryota</taxon>
        <taxon>Metazoa</taxon>
        <taxon>Spiralia</taxon>
        <taxon>Gnathifera</taxon>
        <taxon>Rotifera</taxon>
        <taxon>Eurotatoria</taxon>
        <taxon>Bdelloidea</taxon>
        <taxon>Adinetida</taxon>
        <taxon>Adinetidae</taxon>
        <taxon>Adineta</taxon>
    </lineage>
</organism>
<name>A0A814L428_9BILA</name>
<evidence type="ECO:0000313" key="5">
    <source>
        <dbReference type="Proteomes" id="UP000663845"/>
    </source>
</evidence>